<name>A0A977PL15_9CREN</name>
<gene>
    <name evidence="1" type="ORF">IPA_00940</name>
</gene>
<dbReference type="AlphaFoldDB" id="A0A977PL15"/>
<accession>A0A977PL15</accession>
<reference evidence="1" key="1">
    <citation type="submission" date="2013-11" db="EMBL/GenBank/DDBJ databases">
        <title>Comparative genomics of Ignicoccus.</title>
        <authorList>
            <person name="Podar M."/>
        </authorList>
    </citation>
    <scope>NUCLEOTIDE SEQUENCE</scope>
    <source>
        <strain evidence="1">DSM 13166</strain>
    </source>
</reference>
<protein>
    <submittedName>
        <fullName evidence="1">Uncharacterized protein</fullName>
    </submittedName>
</protein>
<proteinExistence type="predicted"/>
<dbReference type="KEGG" id="ipc:IPA_00940"/>
<dbReference type="Proteomes" id="UP001063698">
    <property type="component" value="Chromosome"/>
</dbReference>
<organism evidence="1 2">
    <name type="scientific">Ignicoccus pacificus DSM 13166</name>
    <dbReference type="NCBI Taxonomy" id="940294"/>
    <lineage>
        <taxon>Archaea</taxon>
        <taxon>Thermoproteota</taxon>
        <taxon>Thermoprotei</taxon>
        <taxon>Desulfurococcales</taxon>
        <taxon>Desulfurococcaceae</taxon>
        <taxon>Ignicoccus</taxon>
    </lineage>
</organism>
<evidence type="ECO:0000313" key="2">
    <source>
        <dbReference type="Proteomes" id="UP001063698"/>
    </source>
</evidence>
<sequence length="388" mass="42785">MRVLLVSLALLVTLLASQFTVQWYQAIVQQSPNGVVLQKGAPVVYVRLNEPKIFFLCFNLNGTSAEVTAKLYADVRGTAPSLQDTFHFYLSGTHCVMVPLKPEKATEIQTNELNKIVSEISKGKVNIPKISVVLQNFLGYYVDVTLKTQEGKIIFYRYGYLRVLPASQSCLNVTFKPEKLLPIGSSFNVTITNKCNKEVSFKVAVDMVEAPDMTLKTGSLAPKQSVTYTLSIPNKIGRLALGLTGPLLDYPNGIYVSEVGEKETIVAFLPAYNYYYYFIAPNLWAKYYQGNSEVTKVPSGSSVKGCVYVPNVVPFKEVPTLTGVLEVIQDRSFLPDVTVQKTGFSINELPFTVCTTFTAKGGWAVRGYKLQLNVQGVPAPAKPELGLK</sequence>
<evidence type="ECO:0000313" key="1">
    <source>
        <dbReference type="EMBL" id="UXD22019.1"/>
    </source>
</evidence>
<dbReference type="EMBL" id="CP006868">
    <property type="protein sequence ID" value="UXD22019.1"/>
    <property type="molecule type" value="Genomic_DNA"/>
</dbReference>
<keyword evidence="2" id="KW-1185">Reference proteome</keyword>